<dbReference type="AlphaFoldDB" id="A0A0A1TH64"/>
<feature type="region of interest" description="Disordered" evidence="1">
    <location>
        <begin position="1"/>
        <end position="20"/>
    </location>
</feature>
<keyword evidence="3" id="KW-1185">Reference proteome</keyword>
<accession>A0A0A1TH64</accession>
<protein>
    <submittedName>
        <fullName evidence="2">Uncharacterized protein</fullName>
    </submittedName>
</protein>
<dbReference type="Proteomes" id="UP000039046">
    <property type="component" value="Unassembled WGS sequence"/>
</dbReference>
<dbReference type="STRING" id="1531966.A0A0A1TH64"/>
<organism evidence="2 3">
    <name type="scientific">[Torrubiella] hemipterigena</name>
    <dbReference type="NCBI Taxonomy" id="1531966"/>
    <lineage>
        <taxon>Eukaryota</taxon>
        <taxon>Fungi</taxon>
        <taxon>Dikarya</taxon>
        <taxon>Ascomycota</taxon>
        <taxon>Pezizomycotina</taxon>
        <taxon>Sordariomycetes</taxon>
        <taxon>Hypocreomycetidae</taxon>
        <taxon>Hypocreales</taxon>
        <taxon>Clavicipitaceae</taxon>
        <taxon>Clavicipitaceae incertae sedis</taxon>
        <taxon>'Torrubiella' clade</taxon>
    </lineage>
</organism>
<proteinExistence type="predicted"/>
<reference evidence="2 3" key="1">
    <citation type="journal article" date="2015" name="Genome Announc.">
        <title>Draft Genome Sequence and Gene Annotation of the Entomopathogenic Fungus Verticillium hemipterigenum.</title>
        <authorList>
            <person name="Horn F."/>
            <person name="Habel A."/>
            <person name="Scharf D.H."/>
            <person name="Dworschak J."/>
            <person name="Brakhage A.A."/>
            <person name="Guthke R."/>
            <person name="Hertweck C."/>
            <person name="Linde J."/>
        </authorList>
    </citation>
    <scope>NUCLEOTIDE SEQUENCE [LARGE SCALE GENOMIC DNA]</scope>
</reference>
<gene>
    <name evidence="2" type="ORF">VHEMI05654</name>
</gene>
<evidence type="ECO:0000313" key="2">
    <source>
        <dbReference type="EMBL" id="CEJ89830.1"/>
    </source>
</evidence>
<name>A0A0A1TH64_9HYPO</name>
<sequence>MTTPYEADSETEEHPGSIPPEAVRQTYGVFNTGSRINFRVHNGGSQGPVVFYINNSVFTPGTPDVQVIRGADKDGPIVAFGKFHNLSGHVTMGLGSPESDAVVFEELHKASRLTHSEYVFESDQATPHKRRVKYIWRRTIGKGLFANYACVDAGSGRLMAYFAKTGAKSAKKVGRLCVTADTTEEFHLLLLLSWMAIREKENRNAWYVGGWISGTS</sequence>
<evidence type="ECO:0000256" key="1">
    <source>
        <dbReference type="SAM" id="MobiDB-lite"/>
    </source>
</evidence>
<dbReference type="EMBL" id="CDHN01000003">
    <property type="protein sequence ID" value="CEJ89830.1"/>
    <property type="molecule type" value="Genomic_DNA"/>
</dbReference>
<dbReference type="OrthoDB" id="3431997at2759"/>
<dbReference type="HOGENOM" id="CLU_095026_0_0_1"/>
<evidence type="ECO:0000313" key="3">
    <source>
        <dbReference type="Proteomes" id="UP000039046"/>
    </source>
</evidence>